<dbReference type="Proteomes" id="UP000617634">
    <property type="component" value="Unassembled WGS sequence"/>
</dbReference>
<keyword evidence="1 4" id="KW-0812">Transmembrane</keyword>
<feature type="domain" description="Major facilitator superfamily (MFS) profile" evidence="5">
    <location>
        <begin position="25"/>
        <end position="415"/>
    </location>
</feature>
<feature type="transmembrane region" description="Helical" evidence="4">
    <location>
        <begin position="328"/>
        <end position="349"/>
    </location>
</feature>
<gene>
    <name evidence="6" type="ORF">I5E68_16140</name>
</gene>
<feature type="transmembrane region" description="Helical" evidence="4">
    <location>
        <begin position="90"/>
        <end position="108"/>
    </location>
</feature>
<dbReference type="Gene3D" id="1.20.1250.20">
    <property type="entry name" value="MFS general substrate transporter like domains"/>
    <property type="match status" value="1"/>
</dbReference>
<dbReference type="PANTHER" id="PTHR11360:SF290">
    <property type="entry name" value="MONOCARBOXYLATE MFS PERMEASE"/>
    <property type="match status" value="1"/>
</dbReference>
<feature type="transmembrane region" description="Helical" evidence="4">
    <location>
        <begin position="361"/>
        <end position="384"/>
    </location>
</feature>
<protein>
    <submittedName>
        <fullName evidence="6">MFS transporter</fullName>
    </submittedName>
</protein>
<name>A0A931HE65_9SPHN</name>
<evidence type="ECO:0000313" key="6">
    <source>
        <dbReference type="EMBL" id="MBH0114477.1"/>
    </source>
</evidence>
<organism evidence="6 7">
    <name type="scientific">Novosphingobium aureum</name>
    <dbReference type="NCBI Taxonomy" id="2792964"/>
    <lineage>
        <taxon>Bacteria</taxon>
        <taxon>Pseudomonadati</taxon>
        <taxon>Pseudomonadota</taxon>
        <taxon>Alphaproteobacteria</taxon>
        <taxon>Sphingomonadales</taxon>
        <taxon>Sphingomonadaceae</taxon>
        <taxon>Novosphingobium</taxon>
    </lineage>
</organism>
<dbReference type="EMBL" id="JADZGI010000003">
    <property type="protein sequence ID" value="MBH0114477.1"/>
    <property type="molecule type" value="Genomic_DNA"/>
</dbReference>
<feature type="transmembrane region" description="Helical" evidence="4">
    <location>
        <begin position="304"/>
        <end position="322"/>
    </location>
</feature>
<evidence type="ECO:0000256" key="4">
    <source>
        <dbReference type="SAM" id="Phobius"/>
    </source>
</evidence>
<keyword evidence="3 4" id="KW-0472">Membrane</keyword>
<accession>A0A931HE65</accession>
<evidence type="ECO:0000259" key="5">
    <source>
        <dbReference type="PROSITE" id="PS50850"/>
    </source>
</evidence>
<feature type="transmembrane region" description="Helical" evidence="4">
    <location>
        <begin position="390"/>
        <end position="411"/>
    </location>
</feature>
<evidence type="ECO:0000256" key="2">
    <source>
        <dbReference type="ARBA" id="ARBA00022989"/>
    </source>
</evidence>
<feature type="transmembrane region" description="Helical" evidence="4">
    <location>
        <begin position="63"/>
        <end position="83"/>
    </location>
</feature>
<comment type="caution">
    <text evidence="6">The sequence shown here is derived from an EMBL/GenBank/DDBJ whole genome shotgun (WGS) entry which is preliminary data.</text>
</comment>
<dbReference type="InterPro" id="IPR011701">
    <property type="entry name" value="MFS"/>
</dbReference>
<evidence type="ECO:0000313" key="7">
    <source>
        <dbReference type="Proteomes" id="UP000617634"/>
    </source>
</evidence>
<dbReference type="PROSITE" id="PS50850">
    <property type="entry name" value="MFS"/>
    <property type="match status" value="1"/>
</dbReference>
<feature type="transmembrane region" description="Helical" evidence="4">
    <location>
        <begin position="182"/>
        <end position="201"/>
    </location>
</feature>
<keyword evidence="2 4" id="KW-1133">Transmembrane helix</keyword>
<feature type="transmembrane region" description="Helical" evidence="4">
    <location>
        <begin position="149"/>
        <end position="170"/>
    </location>
</feature>
<feature type="transmembrane region" description="Helical" evidence="4">
    <location>
        <begin position="273"/>
        <end position="292"/>
    </location>
</feature>
<proteinExistence type="predicted"/>
<feature type="transmembrane region" description="Helical" evidence="4">
    <location>
        <begin position="238"/>
        <end position="261"/>
    </location>
</feature>
<dbReference type="PANTHER" id="PTHR11360">
    <property type="entry name" value="MONOCARBOXYLATE TRANSPORTER"/>
    <property type="match status" value="1"/>
</dbReference>
<dbReference type="InterPro" id="IPR050327">
    <property type="entry name" value="Proton-linked_MCT"/>
</dbReference>
<dbReference type="InterPro" id="IPR036259">
    <property type="entry name" value="MFS_trans_sf"/>
</dbReference>
<dbReference type="SUPFAM" id="SSF103473">
    <property type="entry name" value="MFS general substrate transporter"/>
    <property type="match status" value="1"/>
</dbReference>
<dbReference type="InterPro" id="IPR020846">
    <property type="entry name" value="MFS_dom"/>
</dbReference>
<sequence length="422" mass="43507">MPSARPAGARVQSTARAEWKAHWGVPLAGALGYATSVIHIYGLGVYIEPIAQGFGWTRVTTTFGLTIATLIQALFGVPIGMLVDKVGPRVLGVIGVPLTCAAFALLGTADGSAWQWYALWVVMAMATLPVQATIWTAAVASRFAHARGLAFALTLCGASVAAALFPWLGAKLIAAHGWQSAMAWQALIWGLVAWPVILVLFRGANDTRRTERDGTPEPDTSAPAIEGMSFREGLASSIYLRLMLASLLFTFTILALVVHFVPILTDAGLGTAQAAGMASIIGLFSIAGRLATGFLLDRFPASRVGAAIFLLPVVSSLVLLLAGAKGAAAVAVLVGLTLGAEVDVIVYLATRHFGLKAFGALYGGLLVALSVGTALGPLAAAAVYDATGSYDAFLVLTLALMAASSAAIASLPRPAFGHTAPG</sequence>
<dbReference type="Pfam" id="PF07690">
    <property type="entry name" value="MFS_1"/>
    <property type="match status" value="1"/>
</dbReference>
<evidence type="ECO:0000256" key="1">
    <source>
        <dbReference type="ARBA" id="ARBA00022692"/>
    </source>
</evidence>
<reference evidence="6" key="1">
    <citation type="submission" date="2020-11" db="EMBL/GenBank/DDBJ databases">
        <title>Novosphingobium aureum sp. nov., a marine bacterium isolated from sediment of a salt flat.</title>
        <authorList>
            <person name="Yoo Y."/>
            <person name="Kim J.-J."/>
        </authorList>
    </citation>
    <scope>NUCLEOTIDE SEQUENCE</scope>
    <source>
        <strain evidence="6">YJ-S2-02</strain>
    </source>
</reference>
<dbReference type="GO" id="GO:0022857">
    <property type="term" value="F:transmembrane transporter activity"/>
    <property type="evidence" value="ECO:0007669"/>
    <property type="project" value="InterPro"/>
</dbReference>
<feature type="transmembrane region" description="Helical" evidence="4">
    <location>
        <begin position="114"/>
        <end position="137"/>
    </location>
</feature>
<dbReference type="AlphaFoldDB" id="A0A931HE65"/>
<feature type="transmembrane region" description="Helical" evidence="4">
    <location>
        <begin position="21"/>
        <end position="43"/>
    </location>
</feature>
<dbReference type="RefSeq" id="WP_197165900.1">
    <property type="nucleotide sequence ID" value="NZ_JADZGI010000003.1"/>
</dbReference>
<keyword evidence="7" id="KW-1185">Reference proteome</keyword>
<evidence type="ECO:0000256" key="3">
    <source>
        <dbReference type="ARBA" id="ARBA00023136"/>
    </source>
</evidence>